<dbReference type="Gene3D" id="1.10.238.10">
    <property type="entry name" value="EF-hand"/>
    <property type="match status" value="5"/>
</dbReference>
<dbReference type="InterPro" id="IPR018247">
    <property type="entry name" value="EF_Hand_1_Ca_BS"/>
</dbReference>
<feature type="domain" description="EF-hand" evidence="4">
    <location>
        <begin position="228"/>
        <end position="263"/>
    </location>
</feature>
<evidence type="ECO:0000256" key="3">
    <source>
        <dbReference type="SAM" id="MobiDB-lite"/>
    </source>
</evidence>
<comment type="caution">
    <text evidence="5">The sequence shown here is derived from an EMBL/GenBank/DDBJ whole genome shotgun (WGS) entry which is preliminary data.</text>
</comment>
<keyword evidence="1" id="KW-0479">Metal-binding</keyword>
<dbReference type="PANTHER" id="PTHR20875">
    <property type="entry name" value="EF-HAND CALCIUM-BINDING DOMAIN-CONTAINING PROTEIN 6-RELATED"/>
    <property type="match status" value="1"/>
</dbReference>
<feature type="domain" description="EF-hand" evidence="4">
    <location>
        <begin position="1"/>
        <end position="33"/>
    </location>
</feature>
<feature type="domain" description="EF-hand" evidence="4">
    <location>
        <begin position="34"/>
        <end position="69"/>
    </location>
</feature>
<keyword evidence="2" id="KW-0106">Calcium</keyword>
<dbReference type="InterPro" id="IPR002048">
    <property type="entry name" value="EF_hand_dom"/>
</dbReference>
<dbReference type="InterPro" id="IPR011992">
    <property type="entry name" value="EF-hand-dom_pair"/>
</dbReference>
<feature type="non-terminal residue" evidence="5">
    <location>
        <position position="1"/>
    </location>
</feature>
<evidence type="ECO:0000256" key="1">
    <source>
        <dbReference type="ARBA" id="ARBA00022723"/>
    </source>
</evidence>
<evidence type="ECO:0000256" key="2">
    <source>
        <dbReference type="ARBA" id="ARBA00022837"/>
    </source>
</evidence>
<name>V8NJS1_OPHHA</name>
<organism evidence="5 6">
    <name type="scientific">Ophiophagus hannah</name>
    <name type="common">King cobra</name>
    <name type="synonym">Naja hannah</name>
    <dbReference type="NCBI Taxonomy" id="8665"/>
    <lineage>
        <taxon>Eukaryota</taxon>
        <taxon>Metazoa</taxon>
        <taxon>Chordata</taxon>
        <taxon>Craniata</taxon>
        <taxon>Vertebrata</taxon>
        <taxon>Euteleostomi</taxon>
        <taxon>Lepidosauria</taxon>
        <taxon>Squamata</taxon>
        <taxon>Bifurcata</taxon>
        <taxon>Unidentata</taxon>
        <taxon>Episquamata</taxon>
        <taxon>Toxicofera</taxon>
        <taxon>Serpentes</taxon>
        <taxon>Colubroidea</taxon>
        <taxon>Elapidae</taxon>
        <taxon>Elapinae</taxon>
        <taxon>Ophiophagus</taxon>
    </lineage>
</organism>
<dbReference type="FunFam" id="1.10.238.10:FF:000179">
    <property type="entry name" value="EF-hand calcium-binding domain-containing protein 6"/>
    <property type="match status" value="1"/>
</dbReference>
<dbReference type="InterPro" id="IPR052603">
    <property type="entry name" value="EFCB6"/>
</dbReference>
<dbReference type="OrthoDB" id="26525at2759"/>
<dbReference type="Proteomes" id="UP000018936">
    <property type="component" value="Unassembled WGS sequence"/>
</dbReference>
<evidence type="ECO:0000259" key="4">
    <source>
        <dbReference type="PROSITE" id="PS50222"/>
    </source>
</evidence>
<dbReference type="FunFam" id="1.10.238.10:FF:000243">
    <property type="entry name" value="EF-hand calcium binding domain 6"/>
    <property type="match status" value="1"/>
</dbReference>
<evidence type="ECO:0000313" key="5">
    <source>
        <dbReference type="EMBL" id="ETE62494.1"/>
    </source>
</evidence>
<dbReference type="Pfam" id="PF13405">
    <property type="entry name" value="EF-hand_6"/>
    <property type="match status" value="1"/>
</dbReference>
<dbReference type="CDD" id="cd00051">
    <property type="entry name" value="EFh"/>
    <property type="match status" value="1"/>
</dbReference>
<feature type="domain" description="EF-hand" evidence="4">
    <location>
        <begin position="542"/>
        <end position="572"/>
    </location>
</feature>
<accession>V8NJS1</accession>
<keyword evidence="6" id="KW-1185">Reference proteome</keyword>
<proteinExistence type="predicted"/>
<dbReference type="PROSITE" id="PS00018">
    <property type="entry name" value="EF_HAND_1"/>
    <property type="match status" value="2"/>
</dbReference>
<protein>
    <submittedName>
        <fullName evidence="5">EF-hand calcium-binding domain-containing protein 6</fullName>
    </submittedName>
</protein>
<dbReference type="EMBL" id="AZIM01003212">
    <property type="protein sequence ID" value="ETE62494.1"/>
    <property type="molecule type" value="Genomic_DNA"/>
</dbReference>
<dbReference type="SUPFAM" id="SSF47473">
    <property type="entry name" value="EF-hand"/>
    <property type="match status" value="3"/>
</dbReference>
<dbReference type="PROSITE" id="PS50222">
    <property type="entry name" value="EF_HAND_2"/>
    <property type="match status" value="4"/>
</dbReference>
<dbReference type="AlphaFoldDB" id="V8NJS1"/>
<gene>
    <name evidence="5" type="primary">EFCAB6</name>
    <name evidence="5" type="ORF">L345_11750</name>
</gene>
<dbReference type="GO" id="GO:0005509">
    <property type="term" value="F:calcium ion binding"/>
    <property type="evidence" value="ECO:0007669"/>
    <property type="project" value="InterPro"/>
</dbReference>
<dbReference type="Pfam" id="PF13499">
    <property type="entry name" value="EF-hand_7"/>
    <property type="match status" value="1"/>
</dbReference>
<reference evidence="5 6" key="1">
    <citation type="journal article" date="2013" name="Proc. Natl. Acad. Sci. U.S.A.">
        <title>The king cobra genome reveals dynamic gene evolution and adaptation in the snake venom system.</title>
        <authorList>
            <person name="Vonk F.J."/>
            <person name="Casewell N.R."/>
            <person name="Henkel C.V."/>
            <person name="Heimberg A.M."/>
            <person name="Jansen H.J."/>
            <person name="McCleary R.J."/>
            <person name="Kerkkamp H.M."/>
            <person name="Vos R.A."/>
            <person name="Guerreiro I."/>
            <person name="Calvete J.J."/>
            <person name="Wuster W."/>
            <person name="Woods A.E."/>
            <person name="Logan J.M."/>
            <person name="Harrison R.A."/>
            <person name="Castoe T.A."/>
            <person name="de Koning A.P."/>
            <person name="Pollock D.D."/>
            <person name="Yandell M."/>
            <person name="Calderon D."/>
            <person name="Renjifo C."/>
            <person name="Currier R.B."/>
            <person name="Salgado D."/>
            <person name="Pla D."/>
            <person name="Sanz L."/>
            <person name="Hyder A.S."/>
            <person name="Ribeiro J.M."/>
            <person name="Arntzen J.W."/>
            <person name="van den Thillart G.E."/>
            <person name="Boetzer M."/>
            <person name="Pirovano W."/>
            <person name="Dirks R.P."/>
            <person name="Spaink H.P."/>
            <person name="Duboule D."/>
            <person name="McGlinn E."/>
            <person name="Kini R.M."/>
            <person name="Richardson M.K."/>
        </authorList>
    </citation>
    <scope>NUCLEOTIDE SEQUENCE</scope>
    <source>
        <tissue evidence="5">Blood</tissue>
    </source>
</reference>
<feature type="region of interest" description="Disordered" evidence="3">
    <location>
        <begin position="374"/>
        <end position="421"/>
    </location>
</feature>
<dbReference type="PANTHER" id="PTHR20875:SF2">
    <property type="entry name" value="EF-HAND CALCIUM-BINDING DOMAIN-CONTAINING PROTEIN 6"/>
    <property type="match status" value="1"/>
</dbReference>
<sequence>MQISEHFREYDADGNAIITKKDLKDILFRCGIPINPKEFEKLWTRYDPNAKGYLTHQDFMQKMGMENIPPDSGFNKQFSADNYPHFMEHYKRDEKKHVDINEIINKISVTETWLAFREKYHEFSQDFHRAFLQQDKHKEGCISVDNLRKILEDFQCTLGYEQYSELLYSLGIHIQENKLSYFDFLRVIDDRAAFRYKKRHTVPPIPPISFVQLSIDEAMAKIKQMVTDSSDLLYKAFSAFDKDRTGTISTLDFRQVLHHFCFTLSEKQFNHLLKLQRLRGEHSIDWKHFLQKFNLLSEAEREQTRFACRDLSNQEVLARIQEVVSARFQAIEQEFKNADSTKTSLFENLWNTVPLDLSGKLKYTGFLRNFSSEGGGMSDTTNVENPSKPPLAAEPESRVPLRPKTATQPQSPKKVSAGRPYTAGIPSPPILNCQPIESKIRKNVQHCWKEILKECREKDVERSGEISVEDILGIIEKFHLNLTKEEIQQLITKYDFKSVGKFAYCDFLQSCVLLFKQQEVPPLQRLLIQNSRIQILHCWRPMRRTFKFYDENGTGLLSIQDFRQVLRKYGINLSEEEFFHILEYYDKNLTSKISYNEFLRAFLQ</sequence>
<evidence type="ECO:0000313" key="6">
    <source>
        <dbReference type="Proteomes" id="UP000018936"/>
    </source>
</evidence>
<dbReference type="SMART" id="SM00054">
    <property type="entry name" value="EFh"/>
    <property type="match status" value="6"/>
</dbReference>
<dbReference type="GO" id="GO:0005654">
    <property type="term" value="C:nucleoplasm"/>
    <property type="evidence" value="ECO:0007669"/>
    <property type="project" value="TreeGrafter"/>
</dbReference>